<evidence type="ECO:0000313" key="3">
    <source>
        <dbReference type="Proteomes" id="UP001279410"/>
    </source>
</evidence>
<protein>
    <submittedName>
        <fullName evidence="2">POC1 centriolar protein homolog B</fullName>
    </submittedName>
</protein>
<gene>
    <name evidence="2" type="ORF">AKAME5_001341200</name>
</gene>
<proteinExistence type="predicted"/>
<feature type="region of interest" description="Disordered" evidence="1">
    <location>
        <begin position="95"/>
        <end position="170"/>
    </location>
</feature>
<dbReference type="Proteomes" id="UP001279410">
    <property type="component" value="Unassembled WGS sequence"/>
</dbReference>
<sequence length="234" mass="25420">MLRCPETTVDIVASLSALGLCHVTPTGPLLSQWLVSALLCSALRCHPRPNHPLISHRTENSSWQRAIATFLPLLTMATASLTIMKLLNGQTHLTPTQAAASSRHSNGLPTRHVASSRVEGWKGDKSAGRPGLTAGSHTGASRGGRGRREDEEEEERAETHPLEVLSGHPSSLDSTLGHIVQQLDILTQTVSVLEERLTLTEDKLKECLLHQSKILKDVRASGGGRWRTESEETD</sequence>
<reference evidence="2" key="1">
    <citation type="submission" date="2022-08" db="EMBL/GenBank/DDBJ databases">
        <title>Genome sequencing of akame (Lates japonicus).</title>
        <authorList>
            <person name="Hashiguchi Y."/>
            <person name="Takahashi H."/>
        </authorList>
    </citation>
    <scope>NUCLEOTIDE SEQUENCE</scope>
    <source>
        <strain evidence="2">Kochi</strain>
    </source>
</reference>
<dbReference type="EMBL" id="BRZM01000047">
    <property type="protein sequence ID" value="GLD61621.1"/>
    <property type="molecule type" value="Genomic_DNA"/>
</dbReference>
<dbReference type="AlphaFoldDB" id="A0AAD3RB10"/>
<organism evidence="2 3">
    <name type="scientific">Lates japonicus</name>
    <name type="common">Japanese lates</name>
    <dbReference type="NCBI Taxonomy" id="270547"/>
    <lineage>
        <taxon>Eukaryota</taxon>
        <taxon>Metazoa</taxon>
        <taxon>Chordata</taxon>
        <taxon>Craniata</taxon>
        <taxon>Vertebrata</taxon>
        <taxon>Euteleostomi</taxon>
        <taxon>Actinopterygii</taxon>
        <taxon>Neopterygii</taxon>
        <taxon>Teleostei</taxon>
        <taxon>Neoteleostei</taxon>
        <taxon>Acanthomorphata</taxon>
        <taxon>Carangaria</taxon>
        <taxon>Carangaria incertae sedis</taxon>
        <taxon>Centropomidae</taxon>
        <taxon>Lates</taxon>
    </lineage>
</organism>
<comment type="caution">
    <text evidence="2">The sequence shown here is derived from an EMBL/GenBank/DDBJ whole genome shotgun (WGS) entry which is preliminary data.</text>
</comment>
<evidence type="ECO:0000313" key="2">
    <source>
        <dbReference type="EMBL" id="GLD61621.1"/>
    </source>
</evidence>
<feature type="compositionally biased region" description="Polar residues" evidence="1">
    <location>
        <begin position="95"/>
        <end position="108"/>
    </location>
</feature>
<name>A0AAD3RB10_LATJO</name>
<keyword evidence="3" id="KW-1185">Reference proteome</keyword>
<accession>A0AAD3RB10</accession>
<evidence type="ECO:0000256" key="1">
    <source>
        <dbReference type="SAM" id="MobiDB-lite"/>
    </source>
</evidence>